<feature type="compositionally biased region" description="Polar residues" evidence="1">
    <location>
        <begin position="577"/>
        <end position="591"/>
    </location>
</feature>
<evidence type="ECO:0008006" key="4">
    <source>
        <dbReference type="Google" id="ProtNLM"/>
    </source>
</evidence>
<reference evidence="2" key="1">
    <citation type="journal article" date="2020" name="Stud. Mycol.">
        <title>101 Dothideomycetes genomes: a test case for predicting lifestyles and emergence of pathogens.</title>
        <authorList>
            <person name="Haridas S."/>
            <person name="Albert R."/>
            <person name="Binder M."/>
            <person name="Bloem J."/>
            <person name="Labutti K."/>
            <person name="Salamov A."/>
            <person name="Andreopoulos B."/>
            <person name="Baker S."/>
            <person name="Barry K."/>
            <person name="Bills G."/>
            <person name="Bluhm B."/>
            <person name="Cannon C."/>
            <person name="Castanera R."/>
            <person name="Culley D."/>
            <person name="Daum C."/>
            <person name="Ezra D."/>
            <person name="Gonzalez J."/>
            <person name="Henrissat B."/>
            <person name="Kuo A."/>
            <person name="Liang C."/>
            <person name="Lipzen A."/>
            <person name="Lutzoni F."/>
            <person name="Magnuson J."/>
            <person name="Mondo S."/>
            <person name="Nolan M."/>
            <person name="Ohm R."/>
            <person name="Pangilinan J."/>
            <person name="Park H.-J."/>
            <person name="Ramirez L."/>
            <person name="Alfaro M."/>
            <person name="Sun H."/>
            <person name="Tritt A."/>
            <person name="Yoshinaga Y."/>
            <person name="Zwiers L.-H."/>
            <person name="Turgeon B."/>
            <person name="Goodwin S."/>
            <person name="Spatafora J."/>
            <person name="Crous P."/>
            <person name="Grigoriev I."/>
        </authorList>
    </citation>
    <scope>NUCLEOTIDE SEQUENCE</scope>
    <source>
        <strain evidence="2">CBS 207.26</strain>
    </source>
</reference>
<dbReference type="AlphaFoldDB" id="A0A6A6E1X3"/>
<proteinExistence type="predicted"/>
<dbReference type="OrthoDB" id="5086500at2759"/>
<accession>A0A6A6E1X3</accession>
<sequence>MHEPLVSSQSRNLLSDLKDSCFQKSRNPNFTGRSAELDRLDAYFLNTRRTDRNCSLRMVVYGLGGIGVRDERQTLIVWFDASGTKNLVSQYQERAQLLRSFAAEDANVKKLVNIYGLPGKGTDLVKSWIAAHGDWILVMDNFDTISIDVDTFIPMSGRIRVIFTSRDRRAIGTAANHGFELKQPGLSEAELLFFRQRNTGRMILQEDLRQYPEYTAAKEIVKNLDGFPLALSQAAAYIRENDPFTCREYLELLTARQEDREILLRFKEVKPDYPESVMTTWEISLDYLKKNHPEAAELLQLLGFLAHSEIPEEILIQATEPTPWYFGTAKVHRRLTKMQCEELNCLKLKARFQLYLGRLASLSLVSKDGRHSISVHPLVHEWIQTRLKPEPRKAARFARLCGLIAYQAYPLHQHVPSSERQLSYQALMKLQRLDPHLLEVLGNLGRYEQHFGSIPLEVRTLLLARLLSMIVEKQMEWDKMLSSFVKTFSSGVFPPQDSLESVQSGIFETLRRFGSSRQCKRSVQIMRVVESSLASDFVIHKWTQAKRIYIVILTFLILRIIDISLQSPNDRPYSEQLDGNTNQRGSSLTSRLQEKSGLTADQIGHPEPSSEEEEMRLCTIAALSQLLSFLSIQGPNVPDEIPFLEIMVKSKLSTLMTFKQYWTPPRRFLIEGLSLDHFKHVGIRTTAAYFATCTRFHGLDLQGITSVILLSKEVFEKWCMQEEDRTVIDETSFSSYISSGFGRGHDLSTSSRSRGPKIDEEELEAMWNASLRCVDAVIEKLDATLCEATKKAAVDGLFSMMKAIEDLCGSLRRRCRLLVSRDLMDHLGSAKWRREIHKRYAKIYFTAGDYNLSLSSLQIVLEADAVLRQKKDAGFSPLKLFSSSKLDSNQAGKNCNAIPTIPNLFVGPCIEPGKVSTWNPGLRNHNHWMVPLTGGDIEPAKNRKSTPREFKPRYNILFPSIRDKHVVIMCHLWIECLVRLGRADMDQQGRWHEIRDQILVKQWEHETAKRVKSQVANILGLSSVDVKFMISSRTARDLGTLALVYELATASMSSAEQDDAIPSLEENDAGNNFFSSSVTVEHNSDYSGQSAMTFDLPQESPATGDDVFFMDLGID</sequence>
<dbReference type="PANTHER" id="PTHR35205">
    <property type="entry name" value="NB-ARC AND TPR DOMAIN PROTEIN"/>
    <property type="match status" value="1"/>
</dbReference>
<evidence type="ECO:0000313" key="3">
    <source>
        <dbReference type="Proteomes" id="UP000800200"/>
    </source>
</evidence>
<name>A0A6A6E1X3_9PEZI</name>
<keyword evidence="3" id="KW-1185">Reference proteome</keyword>
<dbReference type="PANTHER" id="PTHR35205:SF1">
    <property type="entry name" value="ZU5 DOMAIN-CONTAINING PROTEIN"/>
    <property type="match status" value="1"/>
</dbReference>
<dbReference type="SUPFAM" id="SSF52540">
    <property type="entry name" value="P-loop containing nucleoside triphosphate hydrolases"/>
    <property type="match status" value="1"/>
</dbReference>
<organism evidence="2 3">
    <name type="scientific">Zopfia rhizophila CBS 207.26</name>
    <dbReference type="NCBI Taxonomy" id="1314779"/>
    <lineage>
        <taxon>Eukaryota</taxon>
        <taxon>Fungi</taxon>
        <taxon>Dikarya</taxon>
        <taxon>Ascomycota</taxon>
        <taxon>Pezizomycotina</taxon>
        <taxon>Dothideomycetes</taxon>
        <taxon>Dothideomycetes incertae sedis</taxon>
        <taxon>Zopfiaceae</taxon>
        <taxon>Zopfia</taxon>
    </lineage>
</organism>
<dbReference type="Gene3D" id="3.40.50.300">
    <property type="entry name" value="P-loop containing nucleotide triphosphate hydrolases"/>
    <property type="match status" value="1"/>
</dbReference>
<dbReference type="InterPro" id="IPR027417">
    <property type="entry name" value="P-loop_NTPase"/>
</dbReference>
<dbReference type="EMBL" id="ML994634">
    <property type="protein sequence ID" value="KAF2185213.1"/>
    <property type="molecule type" value="Genomic_DNA"/>
</dbReference>
<protein>
    <recommendedName>
        <fullName evidence="4">NB-ARC domain-containing protein</fullName>
    </recommendedName>
</protein>
<evidence type="ECO:0000313" key="2">
    <source>
        <dbReference type="EMBL" id="KAF2185213.1"/>
    </source>
</evidence>
<dbReference type="Proteomes" id="UP000800200">
    <property type="component" value="Unassembled WGS sequence"/>
</dbReference>
<feature type="region of interest" description="Disordered" evidence="1">
    <location>
        <begin position="571"/>
        <end position="610"/>
    </location>
</feature>
<evidence type="ECO:0000256" key="1">
    <source>
        <dbReference type="SAM" id="MobiDB-lite"/>
    </source>
</evidence>
<gene>
    <name evidence="2" type="ORF">K469DRAFT_688035</name>
</gene>